<name>A0AAJ0B3U0_9PEZI</name>
<evidence type="ECO:0000259" key="5">
    <source>
        <dbReference type="Pfam" id="PF20811"/>
    </source>
</evidence>
<keyword evidence="3" id="KW-0378">Hydrolase</keyword>
<dbReference type="Pfam" id="PF05028">
    <property type="entry name" value="PARG_cat_C"/>
    <property type="match status" value="1"/>
</dbReference>
<dbReference type="GO" id="GO:0005737">
    <property type="term" value="C:cytoplasm"/>
    <property type="evidence" value="ECO:0007669"/>
    <property type="project" value="TreeGrafter"/>
</dbReference>
<proteinExistence type="inferred from homology"/>
<dbReference type="Pfam" id="PF20811">
    <property type="entry name" value="PARG_cat_N"/>
    <property type="match status" value="1"/>
</dbReference>
<evidence type="ECO:0000256" key="1">
    <source>
        <dbReference type="ARBA" id="ARBA00009545"/>
    </source>
</evidence>
<dbReference type="InterPro" id="IPR046372">
    <property type="entry name" value="PARG_cat_C"/>
</dbReference>
<protein>
    <recommendedName>
        <fullName evidence="2">poly(ADP-ribose) glycohydrolase</fullName>
        <ecNumber evidence="2">3.2.1.143</ecNumber>
    </recommendedName>
</protein>
<comment type="similarity">
    <text evidence="1">Belongs to the poly(ADP-ribose) glycohydrolase family.</text>
</comment>
<dbReference type="PANTHER" id="PTHR12837:SF0">
    <property type="entry name" value="POLY(ADP-RIBOSE) GLYCOHYDROLASE"/>
    <property type="match status" value="1"/>
</dbReference>
<dbReference type="GO" id="GO:0009225">
    <property type="term" value="P:nucleotide-sugar metabolic process"/>
    <property type="evidence" value="ECO:0007669"/>
    <property type="project" value="TreeGrafter"/>
</dbReference>
<dbReference type="AlphaFoldDB" id="A0AAJ0B3U0"/>
<feature type="domain" description="PARG helical" evidence="5">
    <location>
        <begin position="86"/>
        <end position="188"/>
    </location>
</feature>
<comment type="caution">
    <text evidence="6">The sequence shown here is derived from an EMBL/GenBank/DDBJ whole genome shotgun (WGS) entry which is preliminary data.</text>
</comment>
<accession>A0AAJ0B3U0</accession>
<evidence type="ECO:0000313" key="7">
    <source>
        <dbReference type="Proteomes" id="UP001239445"/>
    </source>
</evidence>
<keyword evidence="7" id="KW-1185">Reference proteome</keyword>
<evidence type="ECO:0000259" key="4">
    <source>
        <dbReference type="Pfam" id="PF05028"/>
    </source>
</evidence>
<dbReference type="GO" id="GO:0004649">
    <property type="term" value="F:poly(ADP-ribose) glycohydrolase activity"/>
    <property type="evidence" value="ECO:0007669"/>
    <property type="project" value="UniProtKB-EC"/>
</dbReference>
<organism evidence="6 7">
    <name type="scientific">Echria macrotheca</name>
    <dbReference type="NCBI Taxonomy" id="438768"/>
    <lineage>
        <taxon>Eukaryota</taxon>
        <taxon>Fungi</taxon>
        <taxon>Dikarya</taxon>
        <taxon>Ascomycota</taxon>
        <taxon>Pezizomycotina</taxon>
        <taxon>Sordariomycetes</taxon>
        <taxon>Sordariomycetidae</taxon>
        <taxon>Sordariales</taxon>
        <taxon>Schizotheciaceae</taxon>
        <taxon>Echria</taxon>
    </lineage>
</organism>
<feature type="domain" description="PARG catalytic Macro" evidence="4">
    <location>
        <begin position="260"/>
        <end position="430"/>
    </location>
</feature>
<dbReference type="PANTHER" id="PTHR12837">
    <property type="entry name" value="POLY ADP-RIBOSE GLYCOHYDROLASE"/>
    <property type="match status" value="1"/>
</dbReference>
<dbReference type="GO" id="GO:0005634">
    <property type="term" value="C:nucleus"/>
    <property type="evidence" value="ECO:0007669"/>
    <property type="project" value="TreeGrafter"/>
</dbReference>
<sequence>MPQSTYLCPSSPSYTCLDRFSLHPDPNICEDENGHVPFWPILESLLNERITSAAALIDTLETISATLTGSTAPATDHHLLREAISEYSDFFPRIWPKLAATALAMPSLFPNHCLPILGRDSNKELILSRQQAACLVVHQFLRTLKAPGWRTDGTHDFGIWYSRSGQRQESAAKAYLKALMVFFDEVVSRLGSPDLKTWDIVYTLHQLDGLPPTDDNSTPLAEVQVVTVDEYNTDTRSLEVDADVEYSRTTPGSGFLKGAVVISANRYVGFGQSATQEEIHVGVSPEACPAVLVTPPLEDTQVLVVKGVQAMVNIVGQRREIMVEKMGVPLGGMESWKERTMLFMDALELDLVDDSGQEGGRTLPDLRAENIQRELVKAYTAFSSGGFNVVRTGLWGCGAFNGDPVVKFLILWLAASMAGVKLVVVCEKERKAVSNEMLDLSLRIKGLEGAGFRVDARVIDTLLRAAPATLVRNETASWFRDKVGKKVRE</sequence>
<dbReference type="EMBL" id="MU839851">
    <property type="protein sequence ID" value="KAK1749883.1"/>
    <property type="molecule type" value="Genomic_DNA"/>
</dbReference>
<evidence type="ECO:0000256" key="2">
    <source>
        <dbReference type="ARBA" id="ARBA00012255"/>
    </source>
</evidence>
<gene>
    <name evidence="6" type="ORF">QBC47DRAFT_395183</name>
</gene>
<dbReference type="GO" id="GO:1990966">
    <property type="term" value="P:ATP generation from poly-ADP-D-ribose"/>
    <property type="evidence" value="ECO:0007669"/>
    <property type="project" value="TreeGrafter"/>
</dbReference>
<dbReference type="InterPro" id="IPR007724">
    <property type="entry name" value="Poly_GlycHdrlase"/>
</dbReference>
<evidence type="ECO:0000313" key="6">
    <source>
        <dbReference type="EMBL" id="KAK1749883.1"/>
    </source>
</evidence>
<dbReference type="GO" id="GO:0005975">
    <property type="term" value="P:carbohydrate metabolic process"/>
    <property type="evidence" value="ECO:0007669"/>
    <property type="project" value="InterPro"/>
</dbReference>
<dbReference type="EC" id="3.2.1.143" evidence="2"/>
<evidence type="ECO:0000256" key="3">
    <source>
        <dbReference type="ARBA" id="ARBA00022801"/>
    </source>
</evidence>
<dbReference type="InterPro" id="IPR048362">
    <property type="entry name" value="PARG_helical"/>
</dbReference>
<dbReference type="Proteomes" id="UP001239445">
    <property type="component" value="Unassembled WGS sequence"/>
</dbReference>
<dbReference type="GO" id="GO:0006282">
    <property type="term" value="P:regulation of DNA repair"/>
    <property type="evidence" value="ECO:0007669"/>
    <property type="project" value="InterPro"/>
</dbReference>
<reference evidence="6" key="1">
    <citation type="submission" date="2023-06" db="EMBL/GenBank/DDBJ databases">
        <title>Genome-scale phylogeny and comparative genomics of the fungal order Sordariales.</title>
        <authorList>
            <consortium name="Lawrence Berkeley National Laboratory"/>
            <person name="Hensen N."/>
            <person name="Bonometti L."/>
            <person name="Westerberg I."/>
            <person name="Brannstrom I.O."/>
            <person name="Guillou S."/>
            <person name="Cros-Aarteil S."/>
            <person name="Calhoun S."/>
            <person name="Haridas S."/>
            <person name="Kuo A."/>
            <person name="Mondo S."/>
            <person name="Pangilinan J."/>
            <person name="Riley R."/>
            <person name="Labutti K."/>
            <person name="Andreopoulos B."/>
            <person name="Lipzen A."/>
            <person name="Chen C."/>
            <person name="Yanf M."/>
            <person name="Daum C."/>
            <person name="Ng V."/>
            <person name="Clum A."/>
            <person name="Steindorff A."/>
            <person name="Ohm R."/>
            <person name="Martin F."/>
            <person name="Silar P."/>
            <person name="Natvig D."/>
            <person name="Lalanne C."/>
            <person name="Gautier V."/>
            <person name="Ament-Velasquez S.L."/>
            <person name="Kruys A."/>
            <person name="Hutchinson M.I."/>
            <person name="Powell A.J."/>
            <person name="Barry K."/>
            <person name="Miller A.N."/>
            <person name="Grigoriev I.V."/>
            <person name="Debuchy R."/>
            <person name="Gladieux P."/>
            <person name="Thoren M.H."/>
            <person name="Johannesson H."/>
        </authorList>
    </citation>
    <scope>NUCLEOTIDE SEQUENCE</scope>
    <source>
        <strain evidence="6">PSN4</strain>
    </source>
</reference>